<name>A0A0C2YIW1_HEBCY</name>
<accession>A0A0C2YIW1</accession>
<gene>
    <name evidence="1" type="ORF">M413DRAFT_114405</name>
</gene>
<evidence type="ECO:0000313" key="1">
    <source>
        <dbReference type="EMBL" id="KIM49693.1"/>
    </source>
</evidence>
<dbReference type="EMBL" id="KN831768">
    <property type="protein sequence ID" value="KIM49693.1"/>
    <property type="molecule type" value="Genomic_DNA"/>
</dbReference>
<reference evidence="1 2" key="1">
    <citation type="submission" date="2014-04" db="EMBL/GenBank/DDBJ databases">
        <authorList>
            <consortium name="DOE Joint Genome Institute"/>
            <person name="Kuo A."/>
            <person name="Gay G."/>
            <person name="Dore J."/>
            <person name="Kohler A."/>
            <person name="Nagy L.G."/>
            <person name="Floudas D."/>
            <person name="Copeland A."/>
            <person name="Barry K.W."/>
            <person name="Cichocki N."/>
            <person name="Veneault-Fourrey C."/>
            <person name="LaButti K."/>
            <person name="Lindquist E.A."/>
            <person name="Lipzen A."/>
            <person name="Lundell T."/>
            <person name="Morin E."/>
            <person name="Murat C."/>
            <person name="Sun H."/>
            <person name="Tunlid A."/>
            <person name="Henrissat B."/>
            <person name="Grigoriev I.V."/>
            <person name="Hibbett D.S."/>
            <person name="Martin F."/>
            <person name="Nordberg H.P."/>
            <person name="Cantor M.N."/>
            <person name="Hua S.X."/>
        </authorList>
    </citation>
    <scope>NUCLEOTIDE SEQUENCE [LARGE SCALE GENOMIC DNA]</scope>
    <source>
        <strain evidence="2">h7</strain>
    </source>
</reference>
<dbReference type="Proteomes" id="UP000053424">
    <property type="component" value="Unassembled WGS sequence"/>
</dbReference>
<keyword evidence="2" id="KW-1185">Reference proteome</keyword>
<sequence length="217" mass="23718">MVSGFGFPTFSHMLILFPSPQRLGPPLLSSPSLSTPTRTSASLLSFAAPVSPFAPSPSLRTSQRRQWSSLVVVRDCGADRYPGVCPKAKRVGPPLLSSRLLSSKHSTFCLFPLIRGVYSEPMVSLFSPLFSRLLIVVVPRRGVAVIVEVVSIFVLVLSFARRPRSLSSLGPTTRRKGIRYVSGMIRYFVRLTLSSFTAEHVSRLERLGNGINSSLVG</sequence>
<dbReference type="HOGENOM" id="CLU_1272434_0_0_1"/>
<dbReference type="AlphaFoldDB" id="A0A0C2YIW1"/>
<evidence type="ECO:0000313" key="2">
    <source>
        <dbReference type="Proteomes" id="UP000053424"/>
    </source>
</evidence>
<proteinExistence type="predicted"/>
<organism evidence="1 2">
    <name type="scientific">Hebeloma cylindrosporum</name>
    <dbReference type="NCBI Taxonomy" id="76867"/>
    <lineage>
        <taxon>Eukaryota</taxon>
        <taxon>Fungi</taxon>
        <taxon>Dikarya</taxon>
        <taxon>Basidiomycota</taxon>
        <taxon>Agaricomycotina</taxon>
        <taxon>Agaricomycetes</taxon>
        <taxon>Agaricomycetidae</taxon>
        <taxon>Agaricales</taxon>
        <taxon>Agaricineae</taxon>
        <taxon>Hymenogastraceae</taxon>
        <taxon>Hebeloma</taxon>
    </lineage>
</organism>
<protein>
    <submittedName>
        <fullName evidence="1">Uncharacterized protein</fullName>
    </submittedName>
</protein>
<reference evidence="2" key="2">
    <citation type="submission" date="2015-01" db="EMBL/GenBank/DDBJ databases">
        <title>Evolutionary Origins and Diversification of the Mycorrhizal Mutualists.</title>
        <authorList>
            <consortium name="DOE Joint Genome Institute"/>
            <consortium name="Mycorrhizal Genomics Consortium"/>
            <person name="Kohler A."/>
            <person name="Kuo A."/>
            <person name="Nagy L.G."/>
            <person name="Floudas D."/>
            <person name="Copeland A."/>
            <person name="Barry K.W."/>
            <person name="Cichocki N."/>
            <person name="Veneault-Fourrey C."/>
            <person name="LaButti K."/>
            <person name="Lindquist E.A."/>
            <person name="Lipzen A."/>
            <person name="Lundell T."/>
            <person name="Morin E."/>
            <person name="Murat C."/>
            <person name="Riley R."/>
            <person name="Ohm R."/>
            <person name="Sun H."/>
            <person name="Tunlid A."/>
            <person name="Henrissat B."/>
            <person name="Grigoriev I.V."/>
            <person name="Hibbett D.S."/>
            <person name="Martin F."/>
        </authorList>
    </citation>
    <scope>NUCLEOTIDE SEQUENCE [LARGE SCALE GENOMIC DNA]</scope>
    <source>
        <strain evidence="2">h7</strain>
    </source>
</reference>